<proteinExistence type="predicted"/>
<dbReference type="EMBL" id="QGKX02001347">
    <property type="protein sequence ID" value="KAF3521724.1"/>
    <property type="molecule type" value="Genomic_DNA"/>
</dbReference>
<evidence type="ECO:0000313" key="2">
    <source>
        <dbReference type="Proteomes" id="UP000712600"/>
    </source>
</evidence>
<accession>A0A8S9PKS3</accession>
<dbReference type="Proteomes" id="UP000712600">
    <property type="component" value="Unassembled WGS sequence"/>
</dbReference>
<organism evidence="1 2">
    <name type="scientific">Brassica cretica</name>
    <name type="common">Mustard</name>
    <dbReference type="NCBI Taxonomy" id="69181"/>
    <lineage>
        <taxon>Eukaryota</taxon>
        <taxon>Viridiplantae</taxon>
        <taxon>Streptophyta</taxon>
        <taxon>Embryophyta</taxon>
        <taxon>Tracheophyta</taxon>
        <taxon>Spermatophyta</taxon>
        <taxon>Magnoliopsida</taxon>
        <taxon>eudicotyledons</taxon>
        <taxon>Gunneridae</taxon>
        <taxon>Pentapetalae</taxon>
        <taxon>rosids</taxon>
        <taxon>malvids</taxon>
        <taxon>Brassicales</taxon>
        <taxon>Brassicaceae</taxon>
        <taxon>Brassiceae</taxon>
        <taxon>Brassica</taxon>
    </lineage>
</organism>
<dbReference type="AlphaFoldDB" id="A0A8S9PKS3"/>
<evidence type="ECO:0000313" key="1">
    <source>
        <dbReference type="EMBL" id="KAF3521724.1"/>
    </source>
</evidence>
<gene>
    <name evidence="1" type="ORF">F2Q69_00047730</name>
</gene>
<reference evidence="1" key="1">
    <citation type="submission" date="2019-12" db="EMBL/GenBank/DDBJ databases">
        <title>Genome sequencing and annotation of Brassica cretica.</title>
        <authorList>
            <person name="Studholme D.J."/>
            <person name="Sarris P."/>
        </authorList>
    </citation>
    <scope>NUCLEOTIDE SEQUENCE</scope>
    <source>
        <strain evidence="1">PFS-109/04</strain>
        <tissue evidence="1">Leaf</tissue>
    </source>
</reference>
<name>A0A8S9PKS3_BRACR</name>
<protein>
    <submittedName>
        <fullName evidence="1">Uncharacterized protein</fullName>
    </submittedName>
</protein>
<comment type="caution">
    <text evidence="1">The sequence shown here is derived from an EMBL/GenBank/DDBJ whole genome shotgun (WGS) entry which is preliminary data.</text>
</comment>
<sequence>MQTEVLPELRLSIATGAAQESGAVTSCPLDSPTNTLHDLDHVSVSNQGLLPILQAIYLQSGCESFQTNRKYIRALLTREFDSPCYEPMFYSKFNKELGTMVPGPCPQVPGSYPWVWVPASGFRSCLRLLGRVIYPTLG</sequence>